<dbReference type="Proteomes" id="UP000464495">
    <property type="component" value="Chromosome"/>
</dbReference>
<dbReference type="InterPro" id="IPR017740">
    <property type="entry name" value="TssA-like"/>
</dbReference>
<dbReference type="RefSeq" id="WP_161863101.1">
    <property type="nucleotide sequence ID" value="NZ_CP046620.1"/>
</dbReference>
<feature type="compositionally biased region" description="Polar residues" evidence="1">
    <location>
        <begin position="265"/>
        <end position="276"/>
    </location>
</feature>
<name>A0A6P1T471_9RHOB</name>
<dbReference type="Pfam" id="PF06812">
    <property type="entry name" value="ImpA_N"/>
    <property type="match status" value="1"/>
</dbReference>
<protein>
    <submittedName>
        <fullName evidence="3">Type VI secretion system protein TssA</fullName>
    </submittedName>
</protein>
<accession>A0A6P1T471</accession>
<dbReference type="PANTHER" id="PTHR37951">
    <property type="entry name" value="CYTOPLASMIC PROTEIN-RELATED"/>
    <property type="match status" value="1"/>
</dbReference>
<sequence length="339" mass="36545">MSLLDLLQPHSEEHPSGENLEYETAFTDLQLAAAPREEQQIGDRVLAAEEPDYMDVAAKAKVVLEQSHDLRAAIHLARANLHLNGLPGFAEATAYLRGCLENFWDTCHPQLDEDDGDATMRINAVLSLTDSAGIMRGLQRAPLTESRAFGRFSLREILIAEGEIELPSDAEPAPDTNAISAAFQDTDPDVLTSFYAAAHAALADIAAVDAVFAEKTPGYGPELEPVLKMLRKIESRLGAASGTSLEEIEEAQVEVSDEGAAPAATRQSAPGTVNSRSDVTAALERIMAYYERHEPSSPLPVLLARAKRLVNADFLTIMKDMAPEGVSNVNLIGGIEESE</sequence>
<feature type="domain" description="ImpA N-terminal" evidence="2">
    <location>
        <begin position="7"/>
        <end position="129"/>
    </location>
</feature>
<evidence type="ECO:0000313" key="4">
    <source>
        <dbReference type="Proteomes" id="UP000464495"/>
    </source>
</evidence>
<evidence type="ECO:0000256" key="1">
    <source>
        <dbReference type="SAM" id="MobiDB-lite"/>
    </source>
</evidence>
<reference evidence="3 4" key="1">
    <citation type="submission" date="2019-12" db="EMBL/GenBank/DDBJ databases">
        <title>Complete genome sequence of Algicella marina strain 9Alg 56(T) isolated from the red alga Tichocarpus crinitus.</title>
        <authorList>
            <person name="Kim S.-G."/>
            <person name="Nedashkovskaya O.I."/>
        </authorList>
    </citation>
    <scope>NUCLEOTIDE SEQUENCE [LARGE SCALE GENOMIC DNA]</scope>
    <source>
        <strain evidence="3 4">9Alg 56</strain>
    </source>
</reference>
<feature type="region of interest" description="Disordered" evidence="1">
    <location>
        <begin position="249"/>
        <end position="276"/>
    </location>
</feature>
<organism evidence="3 4">
    <name type="scientific">Algicella marina</name>
    <dbReference type="NCBI Taxonomy" id="2683284"/>
    <lineage>
        <taxon>Bacteria</taxon>
        <taxon>Pseudomonadati</taxon>
        <taxon>Pseudomonadota</taxon>
        <taxon>Alphaproteobacteria</taxon>
        <taxon>Rhodobacterales</taxon>
        <taxon>Paracoccaceae</taxon>
        <taxon>Algicella</taxon>
    </lineage>
</organism>
<evidence type="ECO:0000313" key="3">
    <source>
        <dbReference type="EMBL" id="QHQ36555.1"/>
    </source>
</evidence>
<evidence type="ECO:0000259" key="2">
    <source>
        <dbReference type="Pfam" id="PF06812"/>
    </source>
</evidence>
<dbReference type="KEGG" id="amaq:GO499_15930"/>
<dbReference type="InterPro" id="IPR010657">
    <property type="entry name" value="ImpA_N"/>
</dbReference>
<keyword evidence="4" id="KW-1185">Reference proteome</keyword>
<dbReference type="AlphaFoldDB" id="A0A6P1T471"/>
<dbReference type="EMBL" id="CP046620">
    <property type="protein sequence ID" value="QHQ36555.1"/>
    <property type="molecule type" value="Genomic_DNA"/>
</dbReference>
<gene>
    <name evidence="3" type="primary">tssA</name>
    <name evidence="3" type="ORF">GO499_15930</name>
</gene>
<dbReference type="PANTHER" id="PTHR37951:SF1">
    <property type="entry name" value="TYPE VI SECRETION SYSTEM COMPONENT TSSA1"/>
    <property type="match status" value="1"/>
</dbReference>
<proteinExistence type="predicted"/>
<dbReference type="NCBIfam" id="TIGR03363">
    <property type="entry name" value="VI_chp_8"/>
    <property type="match status" value="1"/>
</dbReference>